<keyword evidence="3" id="KW-0813">Transport</keyword>
<evidence type="ECO:0000313" key="9">
    <source>
        <dbReference type="EMBL" id="NYG59189.1"/>
    </source>
</evidence>
<gene>
    <name evidence="9" type="ORF">BJ980_002112</name>
</gene>
<dbReference type="GO" id="GO:0022857">
    <property type="term" value="F:transmembrane transporter activity"/>
    <property type="evidence" value="ECO:0007669"/>
    <property type="project" value="InterPro"/>
</dbReference>
<evidence type="ECO:0000256" key="4">
    <source>
        <dbReference type="ARBA" id="ARBA00022475"/>
    </source>
</evidence>
<protein>
    <submittedName>
        <fullName evidence="9">Iron complex transport system permease protein</fullName>
    </submittedName>
</protein>
<reference evidence="9 10" key="1">
    <citation type="submission" date="2020-07" db="EMBL/GenBank/DDBJ databases">
        <title>Sequencing the genomes of 1000 actinobacteria strains.</title>
        <authorList>
            <person name="Klenk H.-P."/>
        </authorList>
    </citation>
    <scope>NUCLEOTIDE SEQUENCE [LARGE SCALE GENOMIC DNA]</scope>
    <source>
        <strain evidence="9 10">DSM 23819</strain>
    </source>
</reference>
<sequence>MERVSADAGASRNLGVGVLVLLLALVTVCIGSLLIGSTSVSPAALLDPDHADRAVIIKRWDRTLLGLLVGAAFALAGACMQGLTRNPLADPGLLGVNAGASFGIVTAIAWLGASSALSYLWFGLLGAAVATVVVHLVASFGRLGATPAKLAVAGAALSAGVGSWTTAVLLTDQGTFDQIRRWQVGSVAGRPDEVLMTCLPFLAVGGLIALASIRILNALALGEDLARGLGRRTARDRLLVGAAIVLLAGAGTAVAGPIAFIGLIVPHLVRALVGPDYSRVLPFSLGYGAVLVVASDTVGRVVLPPGEVPVGVMATVIGVPVFLWLVARRRMGGL</sequence>
<evidence type="ECO:0000256" key="7">
    <source>
        <dbReference type="ARBA" id="ARBA00023136"/>
    </source>
</evidence>
<dbReference type="SUPFAM" id="SSF81345">
    <property type="entry name" value="ABC transporter involved in vitamin B12 uptake, BtuC"/>
    <property type="match status" value="1"/>
</dbReference>
<evidence type="ECO:0000256" key="2">
    <source>
        <dbReference type="ARBA" id="ARBA00007935"/>
    </source>
</evidence>
<dbReference type="Pfam" id="PF01032">
    <property type="entry name" value="FecCD"/>
    <property type="match status" value="1"/>
</dbReference>
<feature type="transmembrane region" description="Helical" evidence="8">
    <location>
        <begin position="150"/>
        <end position="170"/>
    </location>
</feature>
<dbReference type="GO" id="GO:0033214">
    <property type="term" value="P:siderophore-iron import into cell"/>
    <property type="evidence" value="ECO:0007669"/>
    <property type="project" value="TreeGrafter"/>
</dbReference>
<evidence type="ECO:0000313" key="10">
    <source>
        <dbReference type="Proteomes" id="UP000540656"/>
    </source>
</evidence>
<dbReference type="PANTHER" id="PTHR30472">
    <property type="entry name" value="FERRIC ENTEROBACTIN TRANSPORT SYSTEM PERMEASE PROTEIN"/>
    <property type="match status" value="1"/>
</dbReference>
<feature type="transmembrane region" description="Helical" evidence="8">
    <location>
        <begin position="308"/>
        <end position="327"/>
    </location>
</feature>
<proteinExistence type="inferred from homology"/>
<dbReference type="CDD" id="cd06550">
    <property type="entry name" value="TM_ABC_iron-siderophores_like"/>
    <property type="match status" value="1"/>
</dbReference>
<dbReference type="AlphaFoldDB" id="A0A7Y9UTU5"/>
<evidence type="ECO:0000256" key="8">
    <source>
        <dbReference type="SAM" id="Phobius"/>
    </source>
</evidence>
<feature type="transmembrane region" description="Helical" evidence="8">
    <location>
        <begin position="12"/>
        <end position="35"/>
    </location>
</feature>
<dbReference type="InterPro" id="IPR037294">
    <property type="entry name" value="ABC_BtuC-like"/>
</dbReference>
<dbReference type="Gene3D" id="1.10.3470.10">
    <property type="entry name" value="ABC transporter involved in vitamin B12 uptake, BtuC"/>
    <property type="match status" value="1"/>
</dbReference>
<feature type="transmembrane region" description="Helical" evidence="8">
    <location>
        <begin position="238"/>
        <end position="265"/>
    </location>
</feature>
<keyword evidence="4" id="KW-1003">Cell membrane</keyword>
<dbReference type="InterPro" id="IPR000522">
    <property type="entry name" value="ABC_transptr_permease_BtuC"/>
</dbReference>
<keyword evidence="5 8" id="KW-0812">Transmembrane</keyword>
<comment type="subcellular location">
    <subcellularLocation>
        <location evidence="1">Cell membrane</location>
        <topology evidence="1">Multi-pass membrane protein</topology>
    </subcellularLocation>
</comment>
<name>A0A7Y9UTU5_9ACTN</name>
<keyword evidence="10" id="KW-1185">Reference proteome</keyword>
<feature type="transmembrane region" description="Helical" evidence="8">
    <location>
        <begin position="63"/>
        <end position="80"/>
    </location>
</feature>
<comment type="similarity">
    <text evidence="2">Belongs to the binding-protein-dependent transport system permease family. FecCD subfamily.</text>
</comment>
<dbReference type="Proteomes" id="UP000540656">
    <property type="component" value="Unassembled WGS sequence"/>
</dbReference>
<dbReference type="EMBL" id="JACCAA010000001">
    <property type="protein sequence ID" value="NYG59189.1"/>
    <property type="molecule type" value="Genomic_DNA"/>
</dbReference>
<evidence type="ECO:0000256" key="6">
    <source>
        <dbReference type="ARBA" id="ARBA00022989"/>
    </source>
</evidence>
<feature type="transmembrane region" description="Helical" evidence="8">
    <location>
        <begin position="119"/>
        <end position="138"/>
    </location>
</feature>
<feature type="transmembrane region" description="Helical" evidence="8">
    <location>
        <begin position="92"/>
        <end position="113"/>
    </location>
</feature>
<evidence type="ECO:0000256" key="3">
    <source>
        <dbReference type="ARBA" id="ARBA00022448"/>
    </source>
</evidence>
<organism evidence="9 10">
    <name type="scientific">Nocardioides daedukensis</name>
    <dbReference type="NCBI Taxonomy" id="634462"/>
    <lineage>
        <taxon>Bacteria</taxon>
        <taxon>Bacillati</taxon>
        <taxon>Actinomycetota</taxon>
        <taxon>Actinomycetes</taxon>
        <taxon>Propionibacteriales</taxon>
        <taxon>Nocardioidaceae</taxon>
        <taxon>Nocardioides</taxon>
    </lineage>
</organism>
<feature type="transmembrane region" description="Helical" evidence="8">
    <location>
        <begin position="194"/>
        <end position="217"/>
    </location>
</feature>
<dbReference type="FunFam" id="1.10.3470.10:FF:000001">
    <property type="entry name" value="Vitamin B12 ABC transporter permease BtuC"/>
    <property type="match status" value="1"/>
</dbReference>
<comment type="caution">
    <text evidence="9">The sequence shown here is derived from an EMBL/GenBank/DDBJ whole genome shotgun (WGS) entry which is preliminary data.</text>
</comment>
<keyword evidence="6 8" id="KW-1133">Transmembrane helix</keyword>
<evidence type="ECO:0000256" key="5">
    <source>
        <dbReference type="ARBA" id="ARBA00022692"/>
    </source>
</evidence>
<evidence type="ECO:0000256" key="1">
    <source>
        <dbReference type="ARBA" id="ARBA00004651"/>
    </source>
</evidence>
<dbReference type="GO" id="GO:0005886">
    <property type="term" value="C:plasma membrane"/>
    <property type="evidence" value="ECO:0007669"/>
    <property type="project" value="UniProtKB-SubCell"/>
</dbReference>
<accession>A0A7Y9UTU5</accession>
<dbReference type="RefSeq" id="WP_343047780.1">
    <property type="nucleotide sequence ID" value="NZ_JACCAA010000001.1"/>
</dbReference>
<keyword evidence="7 8" id="KW-0472">Membrane</keyword>
<dbReference type="PANTHER" id="PTHR30472:SF1">
    <property type="entry name" value="FE(3+) DICITRATE TRANSPORT SYSTEM PERMEASE PROTEIN FECC-RELATED"/>
    <property type="match status" value="1"/>
</dbReference>